<proteinExistence type="predicted"/>
<reference evidence="2 3" key="1">
    <citation type="journal article" date="2015" name="Genome Biol.">
        <title>Comparative genomics of Steinernema reveals deeply conserved gene regulatory networks.</title>
        <authorList>
            <person name="Dillman A.R."/>
            <person name="Macchietto M."/>
            <person name="Porter C.F."/>
            <person name="Rogers A."/>
            <person name="Williams B."/>
            <person name="Antoshechkin I."/>
            <person name="Lee M.M."/>
            <person name="Goodwin Z."/>
            <person name="Lu X."/>
            <person name="Lewis E.E."/>
            <person name="Goodrich-Blair H."/>
            <person name="Stock S.P."/>
            <person name="Adams B.J."/>
            <person name="Sternberg P.W."/>
            <person name="Mortazavi A."/>
        </authorList>
    </citation>
    <scope>NUCLEOTIDE SEQUENCE [LARGE SCALE GENOMIC DNA]</scope>
    <source>
        <strain evidence="2 3">ALL</strain>
    </source>
</reference>
<gene>
    <name evidence="2" type="ORF">L596_012433</name>
</gene>
<evidence type="ECO:0000313" key="2">
    <source>
        <dbReference type="EMBL" id="TKR88144.1"/>
    </source>
</evidence>
<feature type="compositionally biased region" description="Polar residues" evidence="1">
    <location>
        <begin position="441"/>
        <end position="453"/>
    </location>
</feature>
<organism evidence="2 3">
    <name type="scientific">Steinernema carpocapsae</name>
    <name type="common">Entomopathogenic nematode</name>
    <dbReference type="NCBI Taxonomy" id="34508"/>
    <lineage>
        <taxon>Eukaryota</taxon>
        <taxon>Metazoa</taxon>
        <taxon>Ecdysozoa</taxon>
        <taxon>Nematoda</taxon>
        <taxon>Chromadorea</taxon>
        <taxon>Rhabditida</taxon>
        <taxon>Tylenchina</taxon>
        <taxon>Panagrolaimomorpha</taxon>
        <taxon>Strongyloidoidea</taxon>
        <taxon>Steinernematidae</taxon>
        <taxon>Steinernema</taxon>
    </lineage>
</organism>
<dbReference type="EMBL" id="AZBU02000003">
    <property type="protein sequence ID" value="TKR88144.1"/>
    <property type="molecule type" value="Genomic_DNA"/>
</dbReference>
<protein>
    <submittedName>
        <fullName evidence="2">Uncharacterized protein</fullName>
    </submittedName>
</protein>
<accession>A0A4U5NXX1</accession>
<name>A0A4U5NXX1_STECR</name>
<dbReference type="AlphaFoldDB" id="A0A4U5NXX1"/>
<sequence>MIPRLDPDHSCQHLAGSPVTFHFGHQLIQGMFQGSPIDLFQLYEDQNTGRSLGLNADKLEESIILWSSPTRLYRGSQDTFVAVFDAAENATSSSGAARRNKGYKRVETTVNGWKLVDFDEEVEFMLVSFEPLHPETWESSTSLDVPRKFALTYELMNAKYLTFSNDELHFDGKMVLNVVDRKVGKVGTWHWKTMEDKAKSKPRVVDPVDGKIYDVEENSSPERWLIGVHNGQKIFRRQCLASGDRKKHELMSNVGNTPWIPRFKTPENLYCYEVESCEVAYGPRAMVFHVLVEPKRRLTTTTTTSTTTTTTTSTLKLVTNAKTAAPSSTTVPTTSEPSRTPSSTTEVLTSASDHEQIRLHQSERAKREKIKFLLTPTQGPKETTTSAPRALWHSCMEHDEDDLSTTKFFSCELVKRGSFRNGHATFGRSHGSVADKGVQFASPSNDSGCSYNP</sequence>
<evidence type="ECO:0000256" key="1">
    <source>
        <dbReference type="SAM" id="MobiDB-lite"/>
    </source>
</evidence>
<reference evidence="2 3" key="2">
    <citation type="journal article" date="2019" name="G3 (Bethesda)">
        <title>Hybrid Assembly of the Genome of the Entomopathogenic Nematode Steinernema carpocapsae Identifies the X-Chromosome.</title>
        <authorList>
            <person name="Serra L."/>
            <person name="Macchietto M."/>
            <person name="Macias-Munoz A."/>
            <person name="McGill C.J."/>
            <person name="Rodriguez I.M."/>
            <person name="Rodriguez B."/>
            <person name="Murad R."/>
            <person name="Mortazavi A."/>
        </authorList>
    </citation>
    <scope>NUCLEOTIDE SEQUENCE [LARGE SCALE GENOMIC DNA]</scope>
    <source>
        <strain evidence="2 3">ALL</strain>
    </source>
</reference>
<feature type="region of interest" description="Disordered" evidence="1">
    <location>
        <begin position="426"/>
        <end position="453"/>
    </location>
</feature>
<comment type="caution">
    <text evidence="2">The sequence shown here is derived from an EMBL/GenBank/DDBJ whole genome shotgun (WGS) entry which is preliminary data.</text>
</comment>
<feature type="region of interest" description="Disordered" evidence="1">
    <location>
        <begin position="322"/>
        <end position="346"/>
    </location>
</feature>
<evidence type="ECO:0000313" key="3">
    <source>
        <dbReference type="Proteomes" id="UP000298663"/>
    </source>
</evidence>
<dbReference type="Proteomes" id="UP000298663">
    <property type="component" value="Unassembled WGS sequence"/>
</dbReference>
<keyword evidence="3" id="KW-1185">Reference proteome</keyword>
<feature type="compositionally biased region" description="Low complexity" evidence="1">
    <location>
        <begin position="323"/>
        <end position="346"/>
    </location>
</feature>